<reference evidence="2 3" key="1">
    <citation type="journal article" date="2019" name="Commun. Biol.">
        <title>The bagworm genome reveals a unique fibroin gene that provides high tensile strength.</title>
        <authorList>
            <person name="Kono N."/>
            <person name="Nakamura H."/>
            <person name="Ohtoshi R."/>
            <person name="Tomita M."/>
            <person name="Numata K."/>
            <person name="Arakawa K."/>
        </authorList>
    </citation>
    <scope>NUCLEOTIDE SEQUENCE [LARGE SCALE GENOMIC DNA]</scope>
</reference>
<evidence type="ECO:0000313" key="3">
    <source>
        <dbReference type="Proteomes" id="UP000299102"/>
    </source>
</evidence>
<comment type="caution">
    <text evidence="2">The sequence shown here is derived from an EMBL/GenBank/DDBJ whole genome shotgun (WGS) entry which is preliminary data.</text>
</comment>
<gene>
    <name evidence="2" type="ORF">EVAR_51970_1</name>
</gene>
<organism evidence="2 3">
    <name type="scientific">Eumeta variegata</name>
    <name type="common">Bagworm moth</name>
    <name type="synonym">Eumeta japonica</name>
    <dbReference type="NCBI Taxonomy" id="151549"/>
    <lineage>
        <taxon>Eukaryota</taxon>
        <taxon>Metazoa</taxon>
        <taxon>Ecdysozoa</taxon>
        <taxon>Arthropoda</taxon>
        <taxon>Hexapoda</taxon>
        <taxon>Insecta</taxon>
        <taxon>Pterygota</taxon>
        <taxon>Neoptera</taxon>
        <taxon>Endopterygota</taxon>
        <taxon>Lepidoptera</taxon>
        <taxon>Glossata</taxon>
        <taxon>Ditrysia</taxon>
        <taxon>Tineoidea</taxon>
        <taxon>Psychidae</taxon>
        <taxon>Oiketicinae</taxon>
        <taxon>Eumeta</taxon>
    </lineage>
</organism>
<keyword evidence="3" id="KW-1185">Reference proteome</keyword>
<feature type="compositionally biased region" description="Basic and acidic residues" evidence="1">
    <location>
        <begin position="59"/>
        <end position="88"/>
    </location>
</feature>
<feature type="compositionally biased region" description="Basic residues" evidence="1">
    <location>
        <begin position="48"/>
        <end position="57"/>
    </location>
</feature>
<proteinExistence type="predicted"/>
<feature type="compositionally biased region" description="Polar residues" evidence="1">
    <location>
        <begin position="21"/>
        <end position="34"/>
    </location>
</feature>
<accession>A0A4C1Y5I8</accession>
<evidence type="ECO:0000256" key="1">
    <source>
        <dbReference type="SAM" id="MobiDB-lite"/>
    </source>
</evidence>
<name>A0A4C1Y5I8_EUMVA</name>
<dbReference type="AlphaFoldDB" id="A0A4C1Y5I8"/>
<feature type="region of interest" description="Disordered" evidence="1">
    <location>
        <begin position="1"/>
        <end position="88"/>
    </location>
</feature>
<sequence length="88" mass="9835">MRDPRAVTSALPGYKIPDGRTVSNSEIETASGTGSKVEIRDRKESKSRTRLRSKSSVRLKLESRSRPKPGELQRKAVLKSELRVDPES</sequence>
<dbReference type="Proteomes" id="UP000299102">
    <property type="component" value="Unassembled WGS sequence"/>
</dbReference>
<evidence type="ECO:0000313" key="2">
    <source>
        <dbReference type="EMBL" id="GBP69807.1"/>
    </source>
</evidence>
<feature type="compositionally biased region" description="Basic and acidic residues" evidence="1">
    <location>
        <begin position="37"/>
        <end position="47"/>
    </location>
</feature>
<protein>
    <submittedName>
        <fullName evidence="2">Uncharacterized protein</fullName>
    </submittedName>
</protein>
<dbReference type="EMBL" id="BGZK01001053">
    <property type="protein sequence ID" value="GBP69807.1"/>
    <property type="molecule type" value="Genomic_DNA"/>
</dbReference>